<name>A0ACC2W816_9TREE</name>
<sequence length="125" mass="14655">MSTPKDLDIRARKRGFKSDDDYQFCRLNEEIRLNLASMETGRRLRKTDEQWKQGFRKADGLLQSQYNSLKEREGRNKDKPPDEDLAKPDGEHADEQLSYKPIDQSSVTSYDESDEPPKREKRCSD</sequence>
<dbReference type="Proteomes" id="UP001230649">
    <property type="component" value="Unassembled WGS sequence"/>
</dbReference>
<evidence type="ECO:0000313" key="2">
    <source>
        <dbReference type="Proteomes" id="UP001230649"/>
    </source>
</evidence>
<protein>
    <submittedName>
        <fullName evidence="1">Uncharacterized protein</fullName>
    </submittedName>
</protein>
<dbReference type="EMBL" id="JASBWS010000036">
    <property type="protein sequence ID" value="KAJ9107767.1"/>
    <property type="molecule type" value="Genomic_DNA"/>
</dbReference>
<organism evidence="1 2">
    <name type="scientific">Naganishia adeliensis</name>
    <dbReference type="NCBI Taxonomy" id="92952"/>
    <lineage>
        <taxon>Eukaryota</taxon>
        <taxon>Fungi</taxon>
        <taxon>Dikarya</taxon>
        <taxon>Basidiomycota</taxon>
        <taxon>Agaricomycotina</taxon>
        <taxon>Tremellomycetes</taxon>
        <taxon>Filobasidiales</taxon>
        <taxon>Filobasidiaceae</taxon>
        <taxon>Naganishia</taxon>
    </lineage>
</organism>
<accession>A0ACC2W816</accession>
<keyword evidence="2" id="KW-1185">Reference proteome</keyword>
<reference evidence="1" key="1">
    <citation type="submission" date="2023-04" db="EMBL/GenBank/DDBJ databases">
        <title>Draft Genome sequencing of Naganishia species isolated from polar environments using Oxford Nanopore Technology.</title>
        <authorList>
            <person name="Leo P."/>
            <person name="Venkateswaran K."/>
        </authorList>
    </citation>
    <scope>NUCLEOTIDE SEQUENCE</scope>
    <source>
        <strain evidence="1">MNA-CCFEE 5262</strain>
    </source>
</reference>
<gene>
    <name evidence="1" type="ORF">QFC20_003712</name>
</gene>
<proteinExistence type="predicted"/>
<comment type="caution">
    <text evidence="1">The sequence shown here is derived from an EMBL/GenBank/DDBJ whole genome shotgun (WGS) entry which is preliminary data.</text>
</comment>
<evidence type="ECO:0000313" key="1">
    <source>
        <dbReference type="EMBL" id="KAJ9107767.1"/>
    </source>
</evidence>